<keyword evidence="2" id="KW-1185">Reference proteome</keyword>
<dbReference type="RefSeq" id="WP_090452191.1">
    <property type="nucleotide sequence ID" value="NZ_FNTC01000002.1"/>
</dbReference>
<proteinExistence type="predicted"/>
<dbReference type="InterPro" id="IPR024079">
    <property type="entry name" value="MetalloPept_cat_dom_sf"/>
</dbReference>
<dbReference type="GO" id="GO:0008237">
    <property type="term" value="F:metallopeptidase activity"/>
    <property type="evidence" value="ECO:0007669"/>
    <property type="project" value="InterPro"/>
</dbReference>
<dbReference type="AlphaFoldDB" id="A0A231GBZ6"/>
<name>A0A231GBZ6_PSEJE</name>
<accession>A0A231GBZ6</accession>
<dbReference type="EMBL" id="FNTC01000002">
    <property type="protein sequence ID" value="SEB53995.1"/>
    <property type="molecule type" value="Genomic_DNA"/>
</dbReference>
<evidence type="ECO:0000313" key="1">
    <source>
        <dbReference type="EMBL" id="SEB53995.1"/>
    </source>
</evidence>
<dbReference type="SUPFAM" id="SSF55486">
    <property type="entry name" value="Metalloproteases ('zincins'), catalytic domain"/>
    <property type="match status" value="1"/>
</dbReference>
<gene>
    <name evidence="1" type="ORF">SAMN04490187_0849</name>
</gene>
<sequence>MSKRPIKLNVFLHEDLKGINEDLLHQDYFDWLADTVSRISGRTMDVNLIQPSDALTLSSFNYKSDNIERLMDKFQDALLTHLGNQDRTTYDASIDLYLLLTRDDINKTTLGVAQQPGVMGIASITSKLTASHEVGHMLNAAHEDSDENVSTYYGTYKSIMYKTARKSAFTFSKKNEENIRNYLNQYP</sequence>
<reference evidence="2" key="1">
    <citation type="submission" date="2016-10" db="EMBL/GenBank/DDBJ databases">
        <authorList>
            <person name="Varghese N."/>
            <person name="Submissions S."/>
        </authorList>
    </citation>
    <scope>NUCLEOTIDE SEQUENCE [LARGE SCALE GENOMIC DNA]</scope>
    <source>
        <strain evidence="2">BS3660</strain>
    </source>
</reference>
<evidence type="ECO:0000313" key="2">
    <source>
        <dbReference type="Proteomes" id="UP000198542"/>
    </source>
</evidence>
<protein>
    <submittedName>
        <fullName evidence="1">Uncharacterized protein</fullName>
    </submittedName>
</protein>
<dbReference type="Gene3D" id="3.40.390.10">
    <property type="entry name" value="Collagenase (Catalytic Domain)"/>
    <property type="match status" value="1"/>
</dbReference>
<dbReference type="Proteomes" id="UP000198542">
    <property type="component" value="Unassembled WGS sequence"/>
</dbReference>
<organism evidence="1 2">
    <name type="scientific">Pseudomonas jessenii</name>
    <dbReference type="NCBI Taxonomy" id="77298"/>
    <lineage>
        <taxon>Bacteria</taxon>
        <taxon>Pseudomonadati</taxon>
        <taxon>Pseudomonadota</taxon>
        <taxon>Gammaproteobacteria</taxon>
        <taxon>Pseudomonadales</taxon>
        <taxon>Pseudomonadaceae</taxon>
        <taxon>Pseudomonas</taxon>
    </lineage>
</organism>